<proteinExistence type="predicted"/>
<sequence>MAVRLNNRAFDHAKRLVKEQLVVLDERDDWSEHRPSAKEENSYLEEHGFAGYQVWYLGLDDEQAEENKGRYKFPYGDFEKVHRCGLLTVESRAGQYKYTDIELAAAHLHGMLDQLRG</sequence>
<evidence type="ECO:0000313" key="2">
    <source>
        <dbReference type="Proteomes" id="UP000305778"/>
    </source>
</evidence>
<evidence type="ECO:0000313" key="1">
    <source>
        <dbReference type="EMBL" id="TKA06273.1"/>
    </source>
</evidence>
<name>A0A4U0SBW6_9ACTN</name>
<dbReference type="AlphaFoldDB" id="A0A4U0SBW6"/>
<dbReference type="Proteomes" id="UP000305778">
    <property type="component" value="Unassembled WGS sequence"/>
</dbReference>
<dbReference type="EMBL" id="SUMC01000041">
    <property type="protein sequence ID" value="TKA06273.1"/>
    <property type="molecule type" value="Genomic_DNA"/>
</dbReference>
<accession>A0A4U0SBW6</accession>
<dbReference type="RefSeq" id="WP_136727633.1">
    <property type="nucleotide sequence ID" value="NZ_SUMC01000041.1"/>
</dbReference>
<comment type="caution">
    <text evidence="1">The sequence shown here is derived from an EMBL/GenBank/DDBJ whole genome shotgun (WGS) entry which is preliminary data.</text>
</comment>
<dbReference type="OrthoDB" id="1550983at2"/>
<protein>
    <submittedName>
        <fullName evidence="1">Uncharacterized protein</fullName>
    </submittedName>
</protein>
<keyword evidence="2" id="KW-1185">Reference proteome</keyword>
<gene>
    <name evidence="1" type="ORF">FCI23_32650</name>
</gene>
<organism evidence="1 2">
    <name type="scientific">Actinacidiphila oryziradicis</name>
    <dbReference type="NCBI Taxonomy" id="2571141"/>
    <lineage>
        <taxon>Bacteria</taxon>
        <taxon>Bacillati</taxon>
        <taxon>Actinomycetota</taxon>
        <taxon>Actinomycetes</taxon>
        <taxon>Kitasatosporales</taxon>
        <taxon>Streptomycetaceae</taxon>
        <taxon>Actinacidiphila</taxon>
    </lineage>
</organism>
<reference evidence="1 2" key="1">
    <citation type="submission" date="2019-04" db="EMBL/GenBank/DDBJ databases">
        <title>Streptomyces oryziradicis sp. nov., a novel actinomycete isolated from rhizosphere soil of rice (Oryza sativa L.).</title>
        <authorList>
            <person name="Li C."/>
        </authorList>
    </citation>
    <scope>NUCLEOTIDE SEQUENCE [LARGE SCALE GENOMIC DNA]</scope>
    <source>
        <strain evidence="1 2">NEAU-C40</strain>
    </source>
</reference>